<evidence type="ECO:0000313" key="12">
    <source>
        <dbReference type="Proteomes" id="UP000597877"/>
    </source>
</evidence>
<sequence length="288" mass="33079">MDCIKIRQLEVFAYHGCNEEEKINGQKFYVDADLFTDVRTPGMSDDLEETVNYSKACKFINKFMTENRFDLIEAVAEQTARGLLKEFPKIKEVELTINKPNAPIKLPFGNVAVTVRRKWSRAYLSIGSNMGDKEEYLNQAIEGLYDDENCRVSIVSKFIETEPYGPVEQDNFLNGCVEIETLYSPKELLRKVNIIELEAGRTREIHWGPRTLDIDIILFDNEIVNLPDLKIPHIEMHKRLFVLEPLNQIAPYAVHPIFNKTVSQLLEDLQPQNKCSGCGGCSFRQQND</sequence>
<evidence type="ECO:0000256" key="7">
    <source>
        <dbReference type="ARBA" id="ARBA00022840"/>
    </source>
</evidence>
<dbReference type="Gene3D" id="3.30.70.560">
    <property type="entry name" value="7,8-Dihydro-6-hydroxymethylpterin-pyrophosphokinase HPPK"/>
    <property type="match status" value="1"/>
</dbReference>
<evidence type="ECO:0000259" key="10">
    <source>
        <dbReference type="PROSITE" id="PS00794"/>
    </source>
</evidence>
<dbReference type="SUPFAM" id="SSF55083">
    <property type="entry name" value="6-hydroxymethyl-7,8-dihydropterin pyrophosphokinase, HPPK"/>
    <property type="match status" value="1"/>
</dbReference>
<keyword evidence="5" id="KW-0547">Nucleotide-binding</keyword>
<name>A0ABR7F3I1_9FIRM</name>
<dbReference type="RefSeq" id="WP_021953756.1">
    <property type="nucleotide sequence ID" value="NZ_JACOOZ010000006.1"/>
</dbReference>
<comment type="catalytic activity">
    <reaction evidence="1">
        <text>6-hydroxymethyl-7,8-dihydropterin + ATP = (7,8-dihydropterin-6-yl)methyl diphosphate + AMP + H(+)</text>
        <dbReference type="Rhea" id="RHEA:11412"/>
        <dbReference type="ChEBI" id="CHEBI:15378"/>
        <dbReference type="ChEBI" id="CHEBI:30616"/>
        <dbReference type="ChEBI" id="CHEBI:44841"/>
        <dbReference type="ChEBI" id="CHEBI:72950"/>
        <dbReference type="ChEBI" id="CHEBI:456215"/>
        <dbReference type="EC" id="2.7.6.3"/>
    </reaction>
</comment>
<keyword evidence="9" id="KW-0456">Lyase</keyword>
<dbReference type="InterPro" id="IPR006157">
    <property type="entry name" value="FolB_dom"/>
</dbReference>
<dbReference type="Gene3D" id="3.30.1130.10">
    <property type="match status" value="1"/>
</dbReference>
<keyword evidence="6" id="KW-0418">Kinase</keyword>
<comment type="pathway">
    <text evidence="2">Cofactor biosynthesis; tetrahydrofolate biosynthesis; 2-amino-4-hydroxy-6-hydroxymethyl-7,8-dihydropteridine diphosphate from 7,8-dihydroneopterin triphosphate: step 4/4.</text>
</comment>
<dbReference type="GO" id="GO:0003848">
    <property type="term" value="F:2-amino-4-hydroxy-6-hydroxymethyldihydropteridine diphosphokinase activity"/>
    <property type="evidence" value="ECO:0007669"/>
    <property type="project" value="UniProtKB-EC"/>
</dbReference>
<dbReference type="PANTHER" id="PTHR43071">
    <property type="entry name" value="2-AMINO-4-HYDROXY-6-HYDROXYMETHYLDIHYDROPTERIDINE PYROPHOSPHOKINASE"/>
    <property type="match status" value="1"/>
</dbReference>
<dbReference type="PANTHER" id="PTHR43071:SF1">
    <property type="entry name" value="2-AMINO-4-HYDROXY-6-HYDROXYMETHYLDIHYDROPTERIDINE PYROPHOSPHOKINASE"/>
    <property type="match status" value="1"/>
</dbReference>
<evidence type="ECO:0000256" key="4">
    <source>
        <dbReference type="ARBA" id="ARBA00022679"/>
    </source>
</evidence>
<dbReference type="EMBL" id="JACOOZ010000006">
    <property type="protein sequence ID" value="MBC5668152.1"/>
    <property type="molecule type" value="Genomic_DNA"/>
</dbReference>
<proteinExistence type="inferred from homology"/>
<evidence type="ECO:0000256" key="3">
    <source>
        <dbReference type="ARBA" id="ARBA00009640"/>
    </source>
</evidence>
<evidence type="ECO:0000256" key="5">
    <source>
        <dbReference type="ARBA" id="ARBA00022741"/>
    </source>
</evidence>
<comment type="catalytic activity">
    <reaction evidence="9">
        <text>7,8-dihydroneopterin = 6-hydroxymethyl-7,8-dihydropterin + glycolaldehyde</text>
        <dbReference type="Rhea" id="RHEA:10540"/>
        <dbReference type="ChEBI" id="CHEBI:17001"/>
        <dbReference type="ChEBI" id="CHEBI:17071"/>
        <dbReference type="ChEBI" id="CHEBI:44841"/>
        <dbReference type="EC" id="4.1.2.25"/>
    </reaction>
</comment>
<dbReference type="PROSITE" id="PS00794">
    <property type="entry name" value="HPPK"/>
    <property type="match status" value="1"/>
</dbReference>
<dbReference type="Proteomes" id="UP000597877">
    <property type="component" value="Unassembled WGS sequence"/>
</dbReference>
<dbReference type="NCBIfam" id="TIGR00525">
    <property type="entry name" value="folB"/>
    <property type="match status" value="1"/>
</dbReference>
<protein>
    <recommendedName>
        <fullName evidence="9">Bifunctional folate synthesis protein</fullName>
    </recommendedName>
    <domain>
        <recommendedName>
            <fullName evidence="9">Dihydroneopterin aldolase</fullName>
            <shortName evidence="9">DHNA</shortName>
            <ecNumber evidence="9">4.1.2.25</ecNumber>
        </recommendedName>
        <alternativeName>
            <fullName evidence="9">7,8-dihydroneopterin aldolase</fullName>
        </alternativeName>
    </domain>
    <domain>
        <recommendedName>
            <fullName evidence="9">2-amino-4-hydroxy-6-hydroxymethyldihydropteridine pyrophosphokinase</fullName>
            <ecNumber evidence="9">2.7.6.3</ecNumber>
        </recommendedName>
        <alternativeName>
            <fullName evidence="9">6-hydroxymethyl-7,8-dihydropterin pyrophosphokinase</fullName>
            <shortName evidence="9">PPPK</shortName>
        </alternativeName>
        <alternativeName>
            <fullName evidence="9">7,8-dihydro-6-hydroxymethylpterin pyrophosphokinase</fullName>
            <shortName evidence="9">HPPK</shortName>
        </alternativeName>
    </domain>
</protein>
<evidence type="ECO:0000256" key="8">
    <source>
        <dbReference type="ARBA" id="ARBA00022909"/>
    </source>
</evidence>
<dbReference type="InterPro" id="IPR035907">
    <property type="entry name" value="Hppk_sf"/>
</dbReference>
<comment type="similarity">
    <text evidence="9">Belongs to the DHNA family.</text>
</comment>
<keyword evidence="8 9" id="KW-0289">Folate biosynthesis</keyword>
<dbReference type="NCBIfam" id="TIGR00526">
    <property type="entry name" value="folB_dom"/>
    <property type="match status" value="1"/>
</dbReference>
<comment type="caution">
    <text evidence="11">The sequence shown here is derived from an EMBL/GenBank/DDBJ whole genome shotgun (WGS) entry which is preliminary data.</text>
</comment>
<feature type="domain" description="7,8-dihydro-6-hydroxymethylpterin-pyrophosphokinase" evidence="10">
    <location>
        <begin position="206"/>
        <end position="217"/>
    </location>
</feature>
<reference evidence="11 12" key="1">
    <citation type="submission" date="2020-08" db="EMBL/GenBank/DDBJ databases">
        <title>Genome public.</title>
        <authorList>
            <person name="Liu C."/>
            <person name="Sun Q."/>
        </authorList>
    </citation>
    <scope>NUCLEOTIDE SEQUENCE [LARGE SCALE GENOMIC DNA]</scope>
    <source>
        <strain evidence="11 12">BX4</strain>
    </source>
</reference>
<organism evidence="11 12">
    <name type="scientific">Eubacterium segne</name>
    <dbReference type="NCBI Taxonomy" id="2763045"/>
    <lineage>
        <taxon>Bacteria</taxon>
        <taxon>Bacillati</taxon>
        <taxon>Bacillota</taxon>
        <taxon>Clostridia</taxon>
        <taxon>Eubacteriales</taxon>
        <taxon>Eubacteriaceae</taxon>
        <taxon>Eubacterium</taxon>
    </lineage>
</organism>
<evidence type="ECO:0000313" key="11">
    <source>
        <dbReference type="EMBL" id="MBC5668152.1"/>
    </source>
</evidence>
<dbReference type="SUPFAM" id="SSF55620">
    <property type="entry name" value="Tetrahydrobiopterin biosynthesis enzymes-like"/>
    <property type="match status" value="1"/>
</dbReference>
<dbReference type="Pfam" id="PF01288">
    <property type="entry name" value="HPPK"/>
    <property type="match status" value="1"/>
</dbReference>
<dbReference type="EC" id="4.1.2.25" evidence="9"/>
<comment type="function">
    <text evidence="9">Catalyzes the conversion of 7,8-dihydroneopterin to 6-hydroxymethyl-7,8-dihydropterin.</text>
</comment>
<evidence type="ECO:0000256" key="2">
    <source>
        <dbReference type="ARBA" id="ARBA00005051"/>
    </source>
</evidence>
<comment type="similarity">
    <text evidence="3">In the N-terminal section; belongs to the DHNA family.</text>
</comment>
<keyword evidence="12" id="KW-1185">Reference proteome</keyword>
<gene>
    <name evidence="11" type="primary">folK</name>
    <name evidence="11" type="ORF">H8S00_09175</name>
</gene>
<accession>A0ABR7F3I1</accession>
<dbReference type="CDD" id="cd00483">
    <property type="entry name" value="HPPK"/>
    <property type="match status" value="1"/>
</dbReference>
<evidence type="ECO:0000256" key="6">
    <source>
        <dbReference type="ARBA" id="ARBA00022777"/>
    </source>
</evidence>
<dbReference type="InterPro" id="IPR043133">
    <property type="entry name" value="GTP-CH-I_C/QueF"/>
</dbReference>
<dbReference type="CDD" id="cd00534">
    <property type="entry name" value="DHNA_DHNTPE"/>
    <property type="match status" value="1"/>
</dbReference>
<comment type="pathway">
    <text evidence="9">Cofactor biosynthesis; tetrahydrofolate biosynthesis; 2-amino-4-hydroxy-6-hydroxymethyl-7,8-dihydropteridine diphosphate from 7,8-dihydroneopterin triphosphate: step 3/4.</text>
</comment>
<dbReference type="InterPro" id="IPR006156">
    <property type="entry name" value="Dihydroneopterin_aldolase"/>
</dbReference>
<keyword evidence="7" id="KW-0067">ATP-binding</keyword>
<dbReference type="Pfam" id="PF02152">
    <property type="entry name" value="FolB"/>
    <property type="match status" value="1"/>
</dbReference>
<dbReference type="SMART" id="SM00905">
    <property type="entry name" value="FolB"/>
    <property type="match status" value="1"/>
</dbReference>
<dbReference type="EC" id="2.7.6.3" evidence="9"/>
<keyword evidence="4 11" id="KW-0808">Transferase</keyword>
<dbReference type="InterPro" id="IPR000550">
    <property type="entry name" value="Hppk"/>
</dbReference>
<evidence type="ECO:0000256" key="9">
    <source>
        <dbReference type="RuleBase" id="RU362079"/>
    </source>
</evidence>
<dbReference type="NCBIfam" id="TIGR01498">
    <property type="entry name" value="folK"/>
    <property type="match status" value="1"/>
</dbReference>
<evidence type="ECO:0000256" key="1">
    <source>
        <dbReference type="ARBA" id="ARBA00000198"/>
    </source>
</evidence>